<keyword evidence="2" id="KW-0812">Transmembrane</keyword>
<dbReference type="PROSITE" id="PS51212">
    <property type="entry name" value="WSC"/>
    <property type="match status" value="1"/>
</dbReference>
<reference evidence="5 6" key="1">
    <citation type="journal article" date="2008" name="PLoS Genet.">
        <title>Genomic islands in the pathogenic filamentous fungus Aspergillus fumigatus.</title>
        <authorList>
            <person name="Fedorova N.D."/>
            <person name="Khaldi N."/>
            <person name="Joardar V.S."/>
            <person name="Maiti R."/>
            <person name="Amedeo P."/>
            <person name="Anderson M.J."/>
            <person name="Crabtree J."/>
            <person name="Silva J.C."/>
            <person name="Badger J.H."/>
            <person name="Albarraq A."/>
            <person name="Angiuoli S."/>
            <person name="Bussey H."/>
            <person name="Bowyer P."/>
            <person name="Cotty P.J."/>
            <person name="Dyer P.S."/>
            <person name="Egan A."/>
            <person name="Galens K."/>
            <person name="Fraser-Liggett C.M."/>
            <person name="Haas B.J."/>
            <person name="Inman J.M."/>
            <person name="Kent R."/>
            <person name="Lemieux S."/>
            <person name="Malavazi I."/>
            <person name="Orvis J."/>
            <person name="Roemer T."/>
            <person name="Ronning C.M."/>
            <person name="Sundaram J.P."/>
            <person name="Sutton G."/>
            <person name="Turner G."/>
            <person name="Venter J.C."/>
            <person name="White O.R."/>
            <person name="Whitty B.R."/>
            <person name="Youngman P."/>
            <person name="Wolfe K.H."/>
            <person name="Goldman G.H."/>
            <person name="Wortman J.R."/>
            <person name="Jiang B."/>
            <person name="Denning D.W."/>
            <person name="Nierman W.C."/>
        </authorList>
    </citation>
    <scope>NUCLEOTIDE SEQUENCE [LARGE SCALE GENOMIC DNA]</scope>
    <source>
        <strain evidence="6">ATCC 1007 / CBS 513.65 / DSM 816 / NCTC 3887 / NRRL 1</strain>
    </source>
</reference>
<feature type="compositionally biased region" description="Polar residues" evidence="1">
    <location>
        <begin position="262"/>
        <end position="280"/>
    </location>
</feature>
<keyword evidence="6" id="KW-1185">Reference proteome</keyword>
<evidence type="ECO:0000259" key="4">
    <source>
        <dbReference type="PROSITE" id="PS51212"/>
    </source>
</evidence>
<keyword evidence="3" id="KW-0732">Signal</keyword>
<feature type="compositionally biased region" description="Polar residues" evidence="1">
    <location>
        <begin position="227"/>
        <end position="244"/>
    </location>
</feature>
<protein>
    <submittedName>
        <fullName evidence="5">ER membrane protein (Wsc4), putative</fullName>
    </submittedName>
</protein>
<feature type="region of interest" description="Disordered" evidence="1">
    <location>
        <begin position="114"/>
        <end position="151"/>
    </location>
</feature>
<dbReference type="Proteomes" id="UP000006701">
    <property type="component" value="Unassembled WGS sequence"/>
</dbReference>
<dbReference type="OMA" id="QIDPRMD"/>
<dbReference type="EMBL" id="DS027049">
    <property type="protein sequence ID" value="EAW12725.1"/>
    <property type="molecule type" value="Genomic_DNA"/>
</dbReference>
<evidence type="ECO:0000313" key="5">
    <source>
        <dbReference type="EMBL" id="EAW12725.1"/>
    </source>
</evidence>
<evidence type="ECO:0000256" key="3">
    <source>
        <dbReference type="SAM" id="SignalP"/>
    </source>
</evidence>
<feature type="region of interest" description="Disordered" evidence="1">
    <location>
        <begin position="169"/>
        <end position="192"/>
    </location>
</feature>
<dbReference type="VEuPathDB" id="FungiDB:ACLA_011520"/>
<dbReference type="OrthoDB" id="2537459at2759"/>
<dbReference type="InterPro" id="IPR002889">
    <property type="entry name" value="WSC_carb-bd"/>
</dbReference>
<proteinExistence type="predicted"/>
<dbReference type="KEGG" id="act:ACLA_011520"/>
<dbReference type="eggNOG" id="KOG4157">
    <property type="taxonomic scope" value="Eukaryota"/>
</dbReference>
<feature type="compositionally biased region" description="Low complexity" evidence="1">
    <location>
        <begin position="114"/>
        <end position="133"/>
    </location>
</feature>
<feature type="chain" id="PRO_5002632994" evidence="3">
    <location>
        <begin position="20"/>
        <end position="318"/>
    </location>
</feature>
<accession>A1CAF7</accession>
<feature type="signal peptide" evidence="3">
    <location>
        <begin position="1"/>
        <end position="19"/>
    </location>
</feature>
<dbReference type="PANTHER" id="PTHR16861:SF4">
    <property type="entry name" value="SH3 DOMAIN PROTEIN (AFU_ORTHOLOGUE AFUA_1G13610)"/>
    <property type="match status" value="1"/>
</dbReference>
<feature type="domain" description="WSC" evidence="4">
    <location>
        <begin position="20"/>
        <end position="112"/>
    </location>
</feature>
<evidence type="ECO:0000256" key="2">
    <source>
        <dbReference type="SAM" id="Phobius"/>
    </source>
</evidence>
<keyword evidence="2" id="KW-0472">Membrane</keyword>
<dbReference type="HOGENOM" id="CLU_024893_2_0_1"/>
<dbReference type="GeneID" id="4706804"/>
<keyword evidence="2" id="KW-1133">Transmembrane helix</keyword>
<feature type="region of interest" description="Disordered" evidence="1">
    <location>
        <begin position="225"/>
        <end position="244"/>
    </location>
</feature>
<feature type="region of interest" description="Disordered" evidence="1">
    <location>
        <begin position="257"/>
        <end position="318"/>
    </location>
</feature>
<sequence>MSPDSTLLILALLASPVSAASALTYCSSVNTGASFSSQLSIYQSNGLCTTTCNSDYAFAILQGKECWCSNIAPNKATNTDVSDCDVGCPGYPDDSCGDASKGVFAYIQMSLHKPSGTATAPSSSKTTMSSTDTSKTDSTKTSTTEESTTTRNTVSVETIAGQVKTVTVSDHKTVPTATPTPTSEPDKGSSGVSAGTIAGAVIGAVGGLAAVVAIIFLVLAARRRSRAQSPDPSVNNNLLDGRQSKGSQMSFVKGMLSDGHSHTLSAGSSTTPQRLPTFTDNRMKTDTVLYGGQRRDSDLSLQDNEDYSRPVLRLTNPD</sequence>
<dbReference type="SMART" id="SM00321">
    <property type="entry name" value="WSC"/>
    <property type="match status" value="1"/>
</dbReference>
<organism evidence="5 6">
    <name type="scientific">Aspergillus clavatus (strain ATCC 1007 / CBS 513.65 / DSM 816 / NCTC 3887 / NRRL 1 / QM 1276 / 107)</name>
    <dbReference type="NCBI Taxonomy" id="344612"/>
    <lineage>
        <taxon>Eukaryota</taxon>
        <taxon>Fungi</taxon>
        <taxon>Dikarya</taxon>
        <taxon>Ascomycota</taxon>
        <taxon>Pezizomycotina</taxon>
        <taxon>Eurotiomycetes</taxon>
        <taxon>Eurotiomycetidae</taxon>
        <taxon>Eurotiales</taxon>
        <taxon>Aspergillaceae</taxon>
        <taxon>Aspergillus</taxon>
        <taxon>Aspergillus subgen. Fumigati</taxon>
    </lineage>
</organism>
<gene>
    <name evidence="5" type="ORF">ACLA_011520</name>
</gene>
<dbReference type="RefSeq" id="XP_001274151.1">
    <property type="nucleotide sequence ID" value="XM_001274150.1"/>
</dbReference>
<name>A1CAF7_ASPCL</name>
<evidence type="ECO:0000256" key="1">
    <source>
        <dbReference type="SAM" id="MobiDB-lite"/>
    </source>
</evidence>
<feature type="compositionally biased region" description="Low complexity" evidence="1">
    <location>
        <begin position="139"/>
        <end position="150"/>
    </location>
</feature>
<dbReference type="Pfam" id="PF01822">
    <property type="entry name" value="WSC"/>
    <property type="match status" value="1"/>
</dbReference>
<evidence type="ECO:0000313" key="6">
    <source>
        <dbReference type="Proteomes" id="UP000006701"/>
    </source>
</evidence>
<dbReference type="PANTHER" id="PTHR16861">
    <property type="entry name" value="GLYCOPROTEIN 38"/>
    <property type="match status" value="1"/>
</dbReference>
<dbReference type="AlphaFoldDB" id="A1CAF7"/>
<feature type="transmembrane region" description="Helical" evidence="2">
    <location>
        <begin position="197"/>
        <end position="220"/>
    </location>
</feature>
<dbReference type="STRING" id="344612.A1CAF7"/>